<dbReference type="EMBL" id="BKCP01006272">
    <property type="protein sequence ID" value="GER42031.1"/>
    <property type="molecule type" value="Genomic_DNA"/>
</dbReference>
<evidence type="ECO:0000256" key="5">
    <source>
        <dbReference type="ARBA" id="ARBA00022989"/>
    </source>
</evidence>
<organism evidence="9 10">
    <name type="scientific">Striga asiatica</name>
    <name type="common">Asiatic witchweed</name>
    <name type="synonym">Buchnera asiatica</name>
    <dbReference type="NCBI Taxonomy" id="4170"/>
    <lineage>
        <taxon>Eukaryota</taxon>
        <taxon>Viridiplantae</taxon>
        <taxon>Streptophyta</taxon>
        <taxon>Embryophyta</taxon>
        <taxon>Tracheophyta</taxon>
        <taxon>Spermatophyta</taxon>
        <taxon>Magnoliopsida</taxon>
        <taxon>eudicotyledons</taxon>
        <taxon>Gunneridae</taxon>
        <taxon>Pentapetalae</taxon>
        <taxon>asterids</taxon>
        <taxon>lamiids</taxon>
        <taxon>Lamiales</taxon>
        <taxon>Orobanchaceae</taxon>
        <taxon>Buchnereae</taxon>
        <taxon>Striga</taxon>
    </lineage>
</organism>
<dbReference type="OrthoDB" id="9999863at2759"/>
<dbReference type="GO" id="GO:0008324">
    <property type="term" value="F:monoatomic cation transmembrane transporter activity"/>
    <property type="evidence" value="ECO:0007669"/>
    <property type="project" value="InterPro"/>
</dbReference>
<evidence type="ECO:0000256" key="3">
    <source>
        <dbReference type="ARBA" id="ARBA00022448"/>
    </source>
</evidence>
<sequence>MMNTLSRFSKNMKHITSSVLNFLSSNFHILLLQLNPFWLQLFYITTLSSFGFLALKATKPRTSTKPKNLDLFFTSVSASTLSSMSTVEMEVFSNTHLVFLTLLMFLGGEVFTSLLGLHLMRAKKAKNCLSRSNATNHVENLDENENLNLNMKLKCMKILSCTVSCYLFVAHGAGLALIYIYLRLNLAAKRVLQTKGINLSTFSIFTTVSAISNSGFVPTNENMVAFRKSPGLLLILVPQLMMGNMLYPIILRLTILLMAKTTRSSEHKYILENSGELGYGHLIPWQDTLYLGITVFGLVVVQMAVFSALEWNSEAVVGGGLSVYEKLVGIFFQVVNSRHTGEIVFDLSAAAVRNLEIQLAIAYGNVGFTVGYSCERQINPDAHCKDAWFGFVGKWSNEAKFILVIVMIFGRLKKFNKRGGRAWNLA</sequence>
<evidence type="ECO:0000256" key="4">
    <source>
        <dbReference type="ARBA" id="ARBA00022692"/>
    </source>
</evidence>
<protein>
    <submittedName>
        <fullName evidence="9">Na+ transporter</fullName>
    </submittedName>
</protein>
<comment type="caution">
    <text evidence="9">The sequence shown here is derived from an EMBL/GenBank/DDBJ whole genome shotgun (WGS) entry which is preliminary data.</text>
</comment>
<dbReference type="PANTHER" id="PTHR31064">
    <property type="entry name" value="POTASSIUM TRANSPORT PROTEIN DDB_G0292412-RELATED"/>
    <property type="match status" value="1"/>
</dbReference>
<feature type="transmembrane region" description="Helical" evidence="8">
    <location>
        <begin position="158"/>
        <end position="182"/>
    </location>
</feature>
<evidence type="ECO:0000256" key="7">
    <source>
        <dbReference type="ARBA" id="ARBA00023136"/>
    </source>
</evidence>
<keyword evidence="4 8" id="KW-0812">Transmembrane</keyword>
<feature type="transmembrane region" description="Helical" evidence="8">
    <location>
        <begin position="289"/>
        <end position="309"/>
    </location>
</feature>
<dbReference type="InterPro" id="IPR051143">
    <property type="entry name" value="TrkH_K-transport"/>
</dbReference>
<keyword evidence="5 8" id="KW-1133">Transmembrane helix</keyword>
<name>A0A5A7QDK8_STRAF</name>
<accession>A0A5A7QDK8</accession>
<evidence type="ECO:0000256" key="1">
    <source>
        <dbReference type="ARBA" id="ARBA00004141"/>
    </source>
</evidence>
<evidence type="ECO:0000313" key="10">
    <source>
        <dbReference type="Proteomes" id="UP000325081"/>
    </source>
</evidence>
<evidence type="ECO:0000313" key="9">
    <source>
        <dbReference type="EMBL" id="GER42031.1"/>
    </source>
</evidence>
<dbReference type="PANTHER" id="PTHR31064:SF38">
    <property type="entry name" value="CATION TRANSPORTER HKT1_4-RELATED"/>
    <property type="match status" value="1"/>
</dbReference>
<dbReference type="GO" id="GO:0030001">
    <property type="term" value="P:metal ion transport"/>
    <property type="evidence" value="ECO:0007669"/>
    <property type="project" value="UniProtKB-ARBA"/>
</dbReference>
<comment type="subcellular location">
    <subcellularLocation>
        <location evidence="1">Membrane</location>
        <topology evidence="1">Multi-pass membrane protein</topology>
    </subcellularLocation>
</comment>
<feature type="transmembrane region" description="Helical" evidence="8">
    <location>
        <begin position="12"/>
        <end position="31"/>
    </location>
</feature>
<feature type="transmembrane region" description="Helical" evidence="8">
    <location>
        <begin position="232"/>
        <end position="259"/>
    </location>
</feature>
<keyword evidence="6" id="KW-0406">Ion transport</keyword>
<comment type="similarity">
    <text evidence="2">Belongs to the TrkH potassium transport family. HKT (TC 2.A.38.3) subfamily.</text>
</comment>
<dbReference type="GO" id="GO:0005886">
    <property type="term" value="C:plasma membrane"/>
    <property type="evidence" value="ECO:0007669"/>
    <property type="project" value="TreeGrafter"/>
</dbReference>
<evidence type="ECO:0000256" key="6">
    <source>
        <dbReference type="ARBA" id="ARBA00023065"/>
    </source>
</evidence>
<evidence type="ECO:0000256" key="8">
    <source>
        <dbReference type="SAM" id="Phobius"/>
    </source>
</evidence>
<keyword evidence="3" id="KW-0813">Transport</keyword>
<keyword evidence="10" id="KW-1185">Reference proteome</keyword>
<dbReference type="Pfam" id="PF02386">
    <property type="entry name" value="TrkH"/>
    <property type="match status" value="1"/>
</dbReference>
<gene>
    <name evidence="9" type="ORF">STAS_18791</name>
</gene>
<dbReference type="InterPro" id="IPR003445">
    <property type="entry name" value="Cat_transpt"/>
</dbReference>
<feature type="transmembrane region" description="Helical" evidence="8">
    <location>
        <begin position="97"/>
        <end position="117"/>
    </location>
</feature>
<dbReference type="AlphaFoldDB" id="A0A5A7QDK8"/>
<keyword evidence="7 8" id="KW-0472">Membrane</keyword>
<reference evidence="10" key="1">
    <citation type="journal article" date="2019" name="Curr. Biol.">
        <title>Genome Sequence of Striga asiatica Provides Insight into the Evolution of Plant Parasitism.</title>
        <authorList>
            <person name="Yoshida S."/>
            <person name="Kim S."/>
            <person name="Wafula E.K."/>
            <person name="Tanskanen J."/>
            <person name="Kim Y.M."/>
            <person name="Honaas L."/>
            <person name="Yang Z."/>
            <person name="Spallek T."/>
            <person name="Conn C.E."/>
            <person name="Ichihashi Y."/>
            <person name="Cheong K."/>
            <person name="Cui S."/>
            <person name="Der J.P."/>
            <person name="Gundlach H."/>
            <person name="Jiao Y."/>
            <person name="Hori C."/>
            <person name="Ishida J.K."/>
            <person name="Kasahara H."/>
            <person name="Kiba T."/>
            <person name="Kim M.S."/>
            <person name="Koo N."/>
            <person name="Laohavisit A."/>
            <person name="Lee Y.H."/>
            <person name="Lumba S."/>
            <person name="McCourt P."/>
            <person name="Mortimer J.C."/>
            <person name="Mutuku J.M."/>
            <person name="Nomura T."/>
            <person name="Sasaki-Sekimoto Y."/>
            <person name="Seto Y."/>
            <person name="Wang Y."/>
            <person name="Wakatake T."/>
            <person name="Sakakibara H."/>
            <person name="Demura T."/>
            <person name="Yamaguchi S."/>
            <person name="Yoneyama K."/>
            <person name="Manabe R.I."/>
            <person name="Nelson D.C."/>
            <person name="Schulman A.H."/>
            <person name="Timko M.P."/>
            <person name="dePamphilis C.W."/>
            <person name="Choi D."/>
            <person name="Shirasu K."/>
        </authorList>
    </citation>
    <scope>NUCLEOTIDE SEQUENCE [LARGE SCALE GENOMIC DNA]</scope>
    <source>
        <strain evidence="10">cv. UVA1</strain>
    </source>
</reference>
<proteinExistence type="inferred from homology"/>
<evidence type="ECO:0000256" key="2">
    <source>
        <dbReference type="ARBA" id="ARBA00010864"/>
    </source>
</evidence>
<dbReference type="Proteomes" id="UP000325081">
    <property type="component" value="Unassembled WGS sequence"/>
</dbReference>